<comment type="subcellular location">
    <subcellularLocation>
        <location evidence="14">Synaptic cell membrane</location>
        <topology evidence="14">Multi-pass membrane protein</topology>
    </subcellularLocation>
</comment>
<evidence type="ECO:0000256" key="13">
    <source>
        <dbReference type="ARBA" id="ARBA00023303"/>
    </source>
</evidence>
<dbReference type="GO" id="GO:0045211">
    <property type="term" value="C:postsynaptic membrane"/>
    <property type="evidence" value="ECO:0007669"/>
    <property type="project" value="InterPro"/>
</dbReference>
<evidence type="ECO:0000256" key="6">
    <source>
        <dbReference type="ARBA" id="ARBA00023018"/>
    </source>
</evidence>
<evidence type="ECO:0000256" key="8">
    <source>
        <dbReference type="ARBA" id="ARBA00023136"/>
    </source>
</evidence>
<evidence type="ECO:0000256" key="7">
    <source>
        <dbReference type="ARBA" id="ARBA00023065"/>
    </source>
</evidence>
<dbReference type="GO" id="GO:0004888">
    <property type="term" value="F:transmembrane signaling receptor activity"/>
    <property type="evidence" value="ECO:0007669"/>
    <property type="project" value="InterPro"/>
</dbReference>
<keyword evidence="19" id="KW-1185">Reference proteome</keyword>
<evidence type="ECO:0000256" key="11">
    <source>
        <dbReference type="ARBA" id="ARBA00023180"/>
    </source>
</evidence>
<feature type="compositionally biased region" description="Basic and acidic residues" evidence="16">
    <location>
        <begin position="416"/>
        <end position="426"/>
    </location>
</feature>
<keyword evidence="10" id="KW-0675">Receptor</keyword>
<evidence type="ECO:0000256" key="14">
    <source>
        <dbReference type="ARBA" id="ARBA00034099"/>
    </source>
</evidence>
<dbReference type="InterPro" id="IPR002394">
    <property type="entry name" value="Nicotinic_acetylcholine_rcpt"/>
</dbReference>
<dbReference type="PRINTS" id="PR00254">
    <property type="entry name" value="NICOTINICR"/>
</dbReference>
<feature type="transmembrane region" description="Helical" evidence="15">
    <location>
        <begin position="465"/>
        <end position="486"/>
    </location>
</feature>
<dbReference type="RefSeq" id="XP_031561605.1">
    <property type="nucleotide sequence ID" value="XM_031705745.1"/>
</dbReference>
<keyword evidence="8 15" id="KW-0472">Membrane</keyword>
<keyword evidence="4 15" id="KW-0812">Transmembrane</keyword>
<dbReference type="AlphaFoldDB" id="A0A6P8IA77"/>
<keyword evidence="13 15" id="KW-0407">Ion channel</keyword>
<feature type="transmembrane region" description="Helical" evidence="15">
    <location>
        <begin position="274"/>
        <end position="292"/>
    </location>
</feature>
<reference evidence="20" key="1">
    <citation type="submission" date="2025-08" db="UniProtKB">
        <authorList>
            <consortium name="RefSeq"/>
        </authorList>
    </citation>
    <scope>IDENTIFICATION</scope>
    <source>
        <tissue evidence="20">Tentacle</tissue>
    </source>
</reference>
<evidence type="ECO:0000256" key="12">
    <source>
        <dbReference type="ARBA" id="ARBA00023286"/>
    </source>
</evidence>
<evidence type="ECO:0000256" key="16">
    <source>
        <dbReference type="SAM" id="MobiDB-lite"/>
    </source>
</evidence>
<dbReference type="FunFam" id="1.20.58.390:FF:000043">
    <property type="entry name" value="AcetylCholine Receptor"/>
    <property type="match status" value="1"/>
</dbReference>
<dbReference type="Pfam" id="PF02932">
    <property type="entry name" value="Neur_chan_memb"/>
    <property type="match status" value="1"/>
</dbReference>
<keyword evidence="5 15" id="KW-1133">Transmembrane helix</keyword>
<evidence type="ECO:0000256" key="1">
    <source>
        <dbReference type="ARBA" id="ARBA00009237"/>
    </source>
</evidence>
<dbReference type="GO" id="GO:0022848">
    <property type="term" value="F:acetylcholine-gated monoatomic cation-selective channel activity"/>
    <property type="evidence" value="ECO:0007669"/>
    <property type="project" value="InterPro"/>
</dbReference>
<feature type="transmembrane region" description="Helical" evidence="15">
    <location>
        <begin position="307"/>
        <end position="326"/>
    </location>
</feature>
<evidence type="ECO:0000256" key="5">
    <source>
        <dbReference type="ARBA" id="ARBA00022989"/>
    </source>
</evidence>
<dbReference type="OrthoDB" id="5975154at2759"/>
<dbReference type="Pfam" id="PF02931">
    <property type="entry name" value="Neur_chan_LBD"/>
    <property type="match status" value="1"/>
</dbReference>
<feature type="domain" description="Neurotransmitter-gated ion-channel ligand-binding" evidence="17">
    <location>
        <begin position="32"/>
        <end position="241"/>
    </location>
</feature>
<evidence type="ECO:0000256" key="3">
    <source>
        <dbReference type="ARBA" id="ARBA00022475"/>
    </source>
</evidence>
<evidence type="ECO:0000313" key="19">
    <source>
        <dbReference type="Proteomes" id="UP000515163"/>
    </source>
</evidence>
<dbReference type="InParanoid" id="A0A6P8IA77"/>
<dbReference type="InterPro" id="IPR018000">
    <property type="entry name" value="Neurotransmitter_ion_chnl_CS"/>
</dbReference>
<dbReference type="InterPro" id="IPR006029">
    <property type="entry name" value="Neurotrans-gated_channel_TM"/>
</dbReference>
<keyword evidence="6" id="KW-0770">Synapse</keyword>
<dbReference type="InterPro" id="IPR038050">
    <property type="entry name" value="Neuro_actylchol_rec"/>
</dbReference>
<feature type="region of interest" description="Disordered" evidence="16">
    <location>
        <begin position="407"/>
        <end position="426"/>
    </location>
</feature>
<dbReference type="InterPro" id="IPR036719">
    <property type="entry name" value="Neuro-gated_channel_TM_sf"/>
</dbReference>
<dbReference type="InterPro" id="IPR006201">
    <property type="entry name" value="Neur_channel"/>
</dbReference>
<feature type="signal peptide" evidence="15">
    <location>
        <begin position="1"/>
        <end position="22"/>
    </location>
</feature>
<keyword evidence="9" id="KW-1015">Disulfide bond</keyword>
<keyword evidence="12" id="KW-1071">Ligand-gated ion channel</keyword>
<name>A0A6P8IA77_ACTTE</name>
<accession>A0A6P8IA77</accession>
<evidence type="ECO:0000259" key="17">
    <source>
        <dbReference type="Pfam" id="PF02931"/>
    </source>
</evidence>
<dbReference type="SUPFAM" id="SSF90112">
    <property type="entry name" value="Neurotransmitter-gated ion-channel transmembrane pore"/>
    <property type="match status" value="1"/>
</dbReference>
<dbReference type="PROSITE" id="PS00236">
    <property type="entry name" value="NEUROTR_ION_CHANNEL"/>
    <property type="match status" value="1"/>
</dbReference>
<dbReference type="SUPFAM" id="SSF63712">
    <property type="entry name" value="Nicotinic receptor ligand binding domain-like"/>
    <property type="match status" value="1"/>
</dbReference>
<protein>
    <submittedName>
        <fullName evidence="20">Neuronal acetylcholine receptor subunit alpha-3-like</fullName>
    </submittedName>
</protein>
<keyword evidence="11" id="KW-0325">Glycoprotein</keyword>
<dbReference type="GeneID" id="116297507"/>
<dbReference type="PANTHER" id="PTHR18945">
    <property type="entry name" value="NEUROTRANSMITTER GATED ION CHANNEL"/>
    <property type="match status" value="1"/>
</dbReference>
<dbReference type="Gene3D" id="2.70.170.10">
    <property type="entry name" value="Neurotransmitter-gated ion-channel ligand-binding domain"/>
    <property type="match status" value="1"/>
</dbReference>
<dbReference type="FunFam" id="2.70.170.10:FF:000016">
    <property type="entry name" value="Nicotinic acetylcholine receptor subunit"/>
    <property type="match status" value="1"/>
</dbReference>
<keyword evidence="7 15" id="KW-0406">Ion transport</keyword>
<dbReference type="InterPro" id="IPR036734">
    <property type="entry name" value="Neur_chan_lig-bd_sf"/>
</dbReference>
<evidence type="ECO:0000259" key="18">
    <source>
        <dbReference type="Pfam" id="PF02932"/>
    </source>
</evidence>
<evidence type="ECO:0000256" key="2">
    <source>
        <dbReference type="ARBA" id="ARBA00022448"/>
    </source>
</evidence>
<keyword evidence="3" id="KW-1003">Cell membrane</keyword>
<evidence type="ECO:0000256" key="9">
    <source>
        <dbReference type="ARBA" id="ARBA00023157"/>
    </source>
</evidence>
<sequence>MKKVLAFFLVFLLTLISTSTDAVIVSPNNSEGRLMEYIFANYSSDIRPVANNHDPVVVRFGIMLNQIIDVDVVNQIMIVNVWIRMFWKNEMFKWNPEEFGGLKSINVEPSKVWVPDITLYNSASKSGMIDSLYKRITSKIIISSTGDITWLSPAILTTACSVDILNFPFDSQKCLLEFGSWTYNGLKIDIQLHQDKVDLSDYKSNKEWHLEDAPAERIVIKYLCCPEPYPTLKFYLLIKRRAMFYIFNLIIPCGMITLLSFFSFILPPNSGERVSFVITVMLSLSVYMLLVTEKMPQAAETPLASEFFMAMLVLVAVSLVVTCFVIRFHSKKTPFPPILRKIFNEKLAKILFMSAPKKNEVDSQIAKSKKDKPFCLTNGGFLNEEAVLKMTRLVRLHSLHHLEKPENYEENNGSIERNRSNPNERVKTTEEFEKLLHEVRFISKSFREIETEEEKRSEWAFFADVLDRIIFLILLFGSVIVSVGIFSKIPRNFVIE</sequence>
<dbReference type="Gene3D" id="1.20.58.390">
    <property type="entry name" value="Neurotransmitter-gated ion-channel transmembrane domain"/>
    <property type="match status" value="2"/>
</dbReference>
<keyword evidence="2 15" id="KW-0813">Transport</keyword>
<feature type="domain" description="Neurotransmitter-gated ion-channel transmembrane" evidence="18">
    <location>
        <begin position="249"/>
        <end position="486"/>
    </location>
</feature>
<evidence type="ECO:0000256" key="4">
    <source>
        <dbReference type="ARBA" id="ARBA00022692"/>
    </source>
</evidence>
<dbReference type="KEGG" id="aten:116297507"/>
<dbReference type="InterPro" id="IPR006202">
    <property type="entry name" value="Neur_chan_lig-bd"/>
</dbReference>
<feature type="transmembrane region" description="Helical" evidence="15">
    <location>
        <begin position="242"/>
        <end position="262"/>
    </location>
</feature>
<dbReference type="NCBIfam" id="TIGR00860">
    <property type="entry name" value="LIC"/>
    <property type="match status" value="1"/>
</dbReference>
<keyword evidence="15" id="KW-0732">Signal</keyword>
<dbReference type="CDD" id="cd18997">
    <property type="entry name" value="LGIC_ECD_nAChR"/>
    <property type="match status" value="1"/>
</dbReference>
<gene>
    <name evidence="20" type="primary">LOC116297507</name>
</gene>
<feature type="chain" id="PRO_5028508519" evidence="15">
    <location>
        <begin position="23"/>
        <end position="496"/>
    </location>
</feature>
<evidence type="ECO:0000313" key="20">
    <source>
        <dbReference type="RefSeq" id="XP_031561605.1"/>
    </source>
</evidence>
<dbReference type="PRINTS" id="PR00252">
    <property type="entry name" value="NRIONCHANNEL"/>
</dbReference>
<comment type="similarity">
    <text evidence="1">Belongs to the ligand-gated ion channel (TC 1.A.9) family. Acetylcholine receptor (TC 1.A.9.1) subfamily.</text>
</comment>
<dbReference type="CDD" id="cd19051">
    <property type="entry name" value="LGIC_TM_cation"/>
    <property type="match status" value="1"/>
</dbReference>
<evidence type="ECO:0000256" key="15">
    <source>
        <dbReference type="RuleBase" id="RU000687"/>
    </source>
</evidence>
<dbReference type="Proteomes" id="UP000515163">
    <property type="component" value="Unplaced"/>
</dbReference>
<organism evidence="19 20">
    <name type="scientific">Actinia tenebrosa</name>
    <name type="common">Australian red waratah sea anemone</name>
    <dbReference type="NCBI Taxonomy" id="6105"/>
    <lineage>
        <taxon>Eukaryota</taxon>
        <taxon>Metazoa</taxon>
        <taxon>Cnidaria</taxon>
        <taxon>Anthozoa</taxon>
        <taxon>Hexacorallia</taxon>
        <taxon>Actiniaria</taxon>
        <taxon>Actiniidae</taxon>
        <taxon>Actinia</taxon>
    </lineage>
</organism>
<proteinExistence type="inferred from homology"/>
<evidence type="ECO:0000256" key="10">
    <source>
        <dbReference type="ARBA" id="ARBA00023170"/>
    </source>
</evidence>